<keyword evidence="6 7" id="KW-0968">Cytoplasmic vesicle</keyword>
<dbReference type="GO" id="GO:0072583">
    <property type="term" value="P:clathrin-dependent endocytosis"/>
    <property type="evidence" value="ECO:0007669"/>
    <property type="project" value="TreeGrafter"/>
</dbReference>
<accession>A0A6A6K7N9</accession>
<comment type="subcellular location">
    <subcellularLocation>
        <location evidence="2 7">Cytoplasmic vesicle membrane</location>
        <topology evidence="2 7">Peripheral membrane protein</topology>
        <orientation evidence="2 7">Cytoplasmic side</orientation>
    </subcellularLocation>
    <subcellularLocation>
        <location evidence="7">Membrane</location>
        <location evidence="7">Coated pit</location>
        <topology evidence="7">Peripheral membrane protein</topology>
        <orientation evidence="7">Cytoplasmic side</orientation>
    </subcellularLocation>
    <text evidence="7">Cytoplasmic face of coated pits and vesicles.</text>
</comment>
<feature type="region of interest" description="Disordered" evidence="8">
    <location>
        <begin position="1"/>
        <end position="143"/>
    </location>
</feature>
<evidence type="ECO:0000256" key="6">
    <source>
        <dbReference type="ARBA" id="ARBA00023329"/>
    </source>
</evidence>
<dbReference type="GO" id="GO:0005198">
    <property type="term" value="F:structural molecule activity"/>
    <property type="evidence" value="ECO:0007669"/>
    <property type="project" value="InterPro"/>
</dbReference>
<evidence type="ECO:0000313" key="9">
    <source>
        <dbReference type="EMBL" id="KAF2283459.1"/>
    </source>
</evidence>
<dbReference type="Proteomes" id="UP000467840">
    <property type="component" value="Chromosome 12"/>
</dbReference>
<comment type="similarity">
    <text evidence="3 7">Belongs to the clathrin light chain family.</text>
</comment>
<dbReference type="AlphaFoldDB" id="A0A6A6K7N9"/>
<evidence type="ECO:0000256" key="5">
    <source>
        <dbReference type="ARBA" id="ARBA00023176"/>
    </source>
</evidence>
<dbReference type="GO" id="GO:0030130">
    <property type="term" value="C:clathrin coat of trans-Golgi network vesicle"/>
    <property type="evidence" value="ECO:0007669"/>
    <property type="project" value="InterPro"/>
</dbReference>
<feature type="region of interest" description="Disordered" evidence="8">
    <location>
        <begin position="227"/>
        <end position="341"/>
    </location>
</feature>
<dbReference type="InterPro" id="IPR000996">
    <property type="entry name" value="Clathrin_L-chain"/>
</dbReference>
<evidence type="ECO:0000256" key="2">
    <source>
        <dbReference type="ARBA" id="ARBA00004180"/>
    </source>
</evidence>
<dbReference type="Pfam" id="PF01086">
    <property type="entry name" value="Clathrin_lg_ch"/>
    <property type="match status" value="1"/>
</dbReference>
<evidence type="ECO:0000256" key="7">
    <source>
        <dbReference type="RuleBase" id="RU363137"/>
    </source>
</evidence>
<feature type="compositionally biased region" description="Basic and acidic residues" evidence="8">
    <location>
        <begin position="261"/>
        <end position="279"/>
    </location>
</feature>
<gene>
    <name evidence="9" type="ORF">GH714_007399</name>
</gene>
<comment type="function">
    <text evidence="1 7">Clathrin is the major protein of the polyhedral coat of coated pits and vesicles.</text>
</comment>
<dbReference type="PANTHER" id="PTHR10639:SF33">
    <property type="entry name" value="CLATHRIN LIGHT CHAIN 1"/>
    <property type="match status" value="1"/>
</dbReference>
<keyword evidence="4 7" id="KW-0472">Membrane</keyword>
<evidence type="ECO:0000256" key="8">
    <source>
        <dbReference type="SAM" id="MobiDB-lite"/>
    </source>
</evidence>
<protein>
    <recommendedName>
        <fullName evidence="7">Clathrin light chain</fullName>
    </recommendedName>
</protein>
<evidence type="ECO:0000256" key="1">
    <source>
        <dbReference type="ARBA" id="ARBA00003913"/>
    </source>
</evidence>
<comment type="caution">
    <text evidence="9">The sequence shown here is derived from an EMBL/GenBank/DDBJ whole genome shotgun (WGS) entry which is preliminary data.</text>
</comment>
<sequence length="341" mass="37301">MTSAFDSFSPGREDSTNDNQNDQMTTNSRPFNNDGYMGYGSSFPAPTSQDDVFSGHQPPPISENLNVDPPVNDISATDLSNDDHPHSKEMNGFGMSAPNQEFALPFETMGTPETDGTKKGHGEDEVGIFASDGPLLPDPSQMQEECSQRREWRRQNALHLEEKENREKEMRNQIINEAEEYIREFYEKRQLNCETDKAQNREREKGPKPGKAADLLRMRQIFVRLKQNPPCHMMPPPPAKWQGCKGWEAREGHQGGQGCKGRGDGKDAKEGNNVKDEKSSTAPTSATTPTPTTAAAAAPDNQPSLPLKDAAAIGAPDSAKTETLVAAEVEQSAATDPAATD</sequence>
<feature type="compositionally biased region" description="Basic and acidic residues" evidence="8">
    <location>
        <begin position="194"/>
        <end position="207"/>
    </location>
</feature>
<dbReference type="GO" id="GO:0006886">
    <property type="term" value="P:intracellular protein transport"/>
    <property type="evidence" value="ECO:0007669"/>
    <property type="project" value="InterPro"/>
</dbReference>
<feature type="compositionally biased region" description="Basic and acidic residues" evidence="8">
    <location>
        <begin position="115"/>
        <end position="124"/>
    </location>
</feature>
<evidence type="ECO:0000313" key="10">
    <source>
        <dbReference type="Proteomes" id="UP000467840"/>
    </source>
</evidence>
<name>A0A6A6K7N9_HEVBR</name>
<dbReference type="GO" id="GO:0030132">
    <property type="term" value="C:clathrin coat of coated pit"/>
    <property type="evidence" value="ECO:0007669"/>
    <property type="project" value="InterPro"/>
</dbReference>
<feature type="compositionally biased region" description="Low complexity" evidence="8">
    <location>
        <begin position="280"/>
        <end position="299"/>
    </location>
</feature>
<keyword evidence="5 7" id="KW-0168">Coated pit</keyword>
<reference evidence="9 10" key="1">
    <citation type="journal article" date="2020" name="Mol. Plant">
        <title>The Chromosome-Based Rubber Tree Genome Provides New Insights into Spurge Genome Evolution and Rubber Biosynthesis.</title>
        <authorList>
            <person name="Liu J."/>
            <person name="Shi C."/>
            <person name="Shi C.C."/>
            <person name="Li W."/>
            <person name="Zhang Q.J."/>
            <person name="Zhang Y."/>
            <person name="Li K."/>
            <person name="Lu H.F."/>
            <person name="Shi C."/>
            <person name="Zhu S.T."/>
            <person name="Xiao Z.Y."/>
            <person name="Nan H."/>
            <person name="Yue Y."/>
            <person name="Zhu X.G."/>
            <person name="Wu Y."/>
            <person name="Hong X.N."/>
            <person name="Fan G.Y."/>
            <person name="Tong Y."/>
            <person name="Zhang D."/>
            <person name="Mao C.L."/>
            <person name="Liu Y.L."/>
            <person name="Hao S.J."/>
            <person name="Liu W.Q."/>
            <person name="Lv M.Q."/>
            <person name="Zhang H.B."/>
            <person name="Liu Y."/>
            <person name="Hu-Tang G.R."/>
            <person name="Wang J.P."/>
            <person name="Wang J.H."/>
            <person name="Sun Y.H."/>
            <person name="Ni S.B."/>
            <person name="Chen W.B."/>
            <person name="Zhang X.C."/>
            <person name="Jiao Y.N."/>
            <person name="Eichler E.E."/>
            <person name="Li G.H."/>
            <person name="Liu X."/>
            <person name="Gao L.Z."/>
        </authorList>
    </citation>
    <scope>NUCLEOTIDE SEQUENCE [LARGE SCALE GENOMIC DNA]</scope>
    <source>
        <strain evidence="10">cv. GT1</strain>
        <tissue evidence="9">Leaf</tissue>
    </source>
</reference>
<proteinExistence type="inferred from homology"/>
<keyword evidence="10" id="KW-1185">Reference proteome</keyword>
<evidence type="ECO:0000256" key="3">
    <source>
        <dbReference type="ARBA" id="ARBA00005263"/>
    </source>
</evidence>
<evidence type="ECO:0000256" key="4">
    <source>
        <dbReference type="ARBA" id="ARBA00023136"/>
    </source>
</evidence>
<dbReference type="GO" id="GO:0032050">
    <property type="term" value="F:clathrin heavy chain binding"/>
    <property type="evidence" value="ECO:0007669"/>
    <property type="project" value="TreeGrafter"/>
</dbReference>
<dbReference type="PANTHER" id="PTHR10639">
    <property type="entry name" value="CLATHRIN LIGHT CHAIN"/>
    <property type="match status" value="1"/>
</dbReference>
<organism evidence="9 10">
    <name type="scientific">Hevea brasiliensis</name>
    <name type="common">Para rubber tree</name>
    <name type="synonym">Siphonia brasiliensis</name>
    <dbReference type="NCBI Taxonomy" id="3981"/>
    <lineage>
        <taxon>Eukaryota</taxon>
        <taxon>Viridiplantae</taxon>
        <taxon>Streptophyta</taxon>
        <taxon>Embryophyta</taxon>
        <taxon>Tracheophyta</taxon>
        <taxon>Spermatophyta</taxon>
        <taxon>Magnoliopsida</taxon>
        <taxon>eudicotyledons</taxon>
        <taxon>Gunneridae</taxon>
        <taxon>Pentapetalae</taxon>
        <taxon>rosids</taxon>
        <taxon>fabids</taxon>
        <taxon>Malpighiales</taxon>
        <taxon>Euphorbiaceae</taxon>
        <taxon>Crotonoideae</taxon>
        <taxon>Micrandreae</taxon>
        <taxon>Hevea</taxon>
    </lineage>
</organism>
<dbReference type="EMBL" id="JAAGAX010000018">
    <property type="protein sequence ID" value="KAF2283459.1"/>
    <property type="molecule type" value="Genomic_DNA"/>
</dbReference>
<feature type="region of interest" description="Disordered" evidence="8">
    <location>
        <begin position="194"/>
        <end position="215"/>
    </location>
</feature>
<feature type="compositionally biased region" description="Low complexity" evidence="8">
    <location>
        <begin position="17"/>
        <end position="28"/>
    </location>
</feature>